<dbReference type="PIRSF" id="PIRSF500133">
    <property type="entry name" value="UDPglc_DH_euk"/>
    <property type="match status" value="1"/>
</dbReference>
<dbReference type="InterPro" id="IPR001732">
    <property type="entry name" value="UDP-Glc/GDP-Man_DH_N"/>
</dbReference>
<feature type="compositionally biased region" description="Basic and acidic residues" evidence="19">
    <location>
        <begin position="1166"/>
        <end position="1178"/>
    </location>
</feature>
<evidence type="ECO:0000256" key="3">
    <source>
        <dbReference type="ARBA" id="ARBA00006601"/>
    </source>
</evidence>
<dbReference type="SUPFAM" id="SSF49562">
    <property type="entry name" value="C2 domain (Calcium/lipid-binding domain, CaLB)"/>
    <property type="match status" value="1"/>
</dbReference>
<gene>
    <name evidence="23" type="ORF">DGYR_LOCUS7698</name>
</gene>
<dbReference type="Gene3D" id="2.60.40.150">
    <property type="entry name" value="C2 domain"/>
    <property type="match status" value="1"/>
</dbReference>
<dbReference type="InterPro" id="IPR008927">
    <property type="entry name" value="6-PGluconate_DH-like_C_sf"/>
</dbReference>
<dbReference type="InterPro" id="IPR014027">
    <property type="entry name" value="UDP-Glc/GDP-Man_DH_C"/>
</dbReference>
<evidence type="ECO:0000256" key="18">
    <source>
        <dbReference type="SAM" id="Coils"/>
    </source>
</evidence>
<feature type="binding site" evidence="16">
    <location>
        <position position="446"/>
    </location>
    <ligand>
        <name>substrate</name>
    </ligand>
</feature>
<evidence type="ECO:0000256" key="8">
    <source>
        <dbReference type="ARBA" id="ARBA00022833"/>
    </source>
</evidence>
<evidence type="ECO:0000313" key="23">
    <source>
        <dbReference type="EMBL" id="CAD5119453.1"/>
    </source>
</evidence>
<keyword evidence="12" id="KW-0446">Lipid-binding</keyword>
<dbReference type="FunFam" id="3.40.50.720:FF:000032">
    <property type="entry name" value="UDP-glucose 6-dehydrogenase"/>
    <property type="match status" value="1"/>
</dbReference>
<keyword evidence="6" id="KW-0813">Transport</keyword>
<dbReference type="PANTHER" id="PTHR11374:SF3">
    <property type="entry name" value="UDP-GLUCOSE 6-DEHYDROGENASE"/>
    <property type="match status" value="1"/>
</dbReference>
<keyword evidence="20" id="KW-0812">Transmembrane</keyword>
<dbReference type="SUPFAM" id="SSF57889">
    <property type="entry name" value="Cysteine-rich domain"/>
    <property type="match status" value="1"/>
</dbReference>
<dbReference type="GO" id="GO:0006869">
    <property type="term" value="P:lipid transport"/>
    <property type="evidence" value="ECO:0007669"/>
    <property type="project" value="UniProtKB-KW"/>
</dbReference>
<dbReference type="InterPro" id="IPR017476">
    <property type="entry name" value="UDP-Glc/GDP-Man"/>
</dbReference>
<keyword evidence="9" id="KW-0560">Oxidoreductase</keyword>
<feature type="compositionally biased region" description="Polar residues" evidence="19">
    <location>
        <begin position="853"/>
        <end position="863"/>
    </location>
</feature>
<dbReference type="InterPro" id="IPR046349">
    <property type="entry name" value="C1-like_sf"/>
</dbReference>
<dbReference type="GO" id="GO:0008289">
    <property type="term" value="F:lipid binding"/>
    <property type="evidence" value="ECO:0007669"/>
    <property type="project" value="UniProtKB-KW"/>
</dbReference>
<dbReference type="Pfam" id="PF26547">
    <property type="entry name" value="PDZD8_N"/>
    <property type="match status" value="1"/>
</dbReference>
<dbReference type="SUPFAM" id="SSF51735">
    <property type="entry name" value="NAD(P)-binding Rossmann-fold domains"/>
    <property type="match status" value="1"/>
</dbReference>
<dbReference type="Gene3D" id="3.30.60.20">
    <property type="match status" value="1"/>
</dbReference>
<name>A0A7I8VT84_9ANNE</name>
<dbReference type="SUPFAM" id="SSF52413">
    <property type="entry name" value="UDP-glucose/GDP-mannose dehydrogenase C-terminal domain"/>
    <property type="match status" value="1"/>
</dbReference>
<dbReference type="GO" id="GO:0051287">
    <property type="term" value="F:NAD binding"/>
    <property type="evidence" value="ECO:0007669"/>
    <property type="project" value="InterPro"/>
</dbReference>
<evidence type="ECO:0000259" key="21">
    <source>
        <dbReference type="PROSITE" id="PS50081"/>
    </source>
</evidence>
<dbReference type="InterPro" id="IPR035892">
    <property type="entry name" value="C2_domain_sf"/>
</dbReference>
<evidence type="ECO:0000256" key="4">
    <source>
        <dbReference type="ARBA" id="ARBA00012954"/>
    </source>
</evidence>
<accession>A0A7I8VT84</accession>
<dbReference type="InterPro" id="IPR028356">
    <property type="entry name" value="UDPglc_DH_euk"/>
</dbReference>
<feature type="compositionally biased region" description="Basic and acidic residues" evidence="19">
    <location>
        <begin position="1360"/>
        <end position="1373"/>
    </location>
</feature>
<dbReference type="PIRSF" id="PIRSF000124">
    <property type="entry name" value="UDPglc_GDPman_dh"/>
    <property type="match status" value="1"/>
</dbReference>
<feature type="binding site" evidence="17">
    <location>
        <begin position="133"/>
        <end position="134"/>
    </location>
    <ligand>
        <name>NAD(+)</name>
        <dbReference type="ChEBI" id="CHEBI:57540"/>
    </ligand>
</feature>
<feature type="binding site" evidence="17">
    <location>
        <begin position="279"/>
        <end position="282"/>
    </location>
    <ligand>
        <name>NAD(+)</name>
        <dbReference type="ChEBI" id="CHEBI:57540"/>
    </ligand>
</feature>
<sequence>MAYLNKVKKVCCIGAGYVGGPTCAVIAANCPEIQVTVVDLSQTRIDQWNSDNLPIFEPSLDDVVGKVRGKNLFFTTNIDQGILDADLIFISVNTPTKHFGIGKGRAADLKYIEAAARRIANVAVTDKIVVEKSTVPVKAAESIIRILKANHKQDVKYQVLSNPEFLAEGTAVKDLMRPDRVLVGGEETDEGRKAVEALCSIYKHWIPEERIIKMNVWSSELSKLAANAFLAQRISSINAISAICESTGANVNEVAHAVGTDTRIGPKFLKASVGFGGSCFQKDVLNLVYLCECLGLPEVATYWQQVIDLNEFQKKRFANQIIQALFNTVTGKNITIYGFAFKKDTGDTRESPAIQVCRYLMDEGAKISIYDPKVEKSQIRADLSHPSICSDPDEVDRLVEIHEDPYKAAIDSHAIVICTEWDEFIDYDYAKIYDSMLKPAFIFDGRSILNSDKLLEIGYHVRVVGMKIKNGYGTLSNDNQEQGRIIDEMEFLSIILGLAIGILLTLCLQIWIFGKWFKAQPRKKPTEFCLHDGFSLPSDIMNLLLLDENRKKYDNTCICLNLIAQFLFREWRDTSELRRWLTRRLNNEFADMLKRKSAVLIENIAVREYSVGKLLPIVKSAKLQNCKLHEQSKLLEEVTIIVDVDYDGGFALSLDVDLKFGHCVHLSVMILKLSGTARLQLSRQPYTHWSFSFCDDPQLDLKVEPLWEAKPVMSVASIIENQEFCVHKYEVMVKVEVINQESLAESHGIKKGDLLLSLNNVKIKDSRHAANLIRNCGEKLQFRIERCIRNKNSLREADIEIEETLISGVNKSEPFVGISMTEKKLVQSPADELNITNRKERSKNEEAEENRTQNKQGESSTLSVDEMELEDINICDVKKTKVVSFKENPQFDDEMTFNVEDEHKYLNVCLWCKLSSKDDKQHQRSLNCDNDVLLGYASIPLMSIAIECMHTSRGNARLRYPFTAAESKYGNRQKTLSNHPGYDESLTGGDITLGFVYENAKFDEKERRRVSAEQVKKPTQPHIPAKTISSINQECHNFIQTHFQTRTFCNICEKKIWLKDAMKCSNCHLVCHKKCVERARLSKSCEKCKYQQSNSEAALTAPSTPVNERRHIQAISSAVSSKSETIKRSLLSKFKRDGKKPQIIVTHDDDNLSATGDDSQLIIPEHMPERKRQNSETEKETDEALSMGTNDLEETDSYEKPQSLRAADDLPTSNITSRKRFQDSEETAVIKAKEMGAELLADLPPDERRQKLDVMINKLQKELDEESERKTDFLQQQRICTDAFKKSKYGDIIQKSEDKIQAMSILMLHYCSGLQHALDQLEVEKEKENEKNIEKIVALISFDSDFVRFNKASKKDQVMEEIKEENTNEEKSEVNSVNND</sequence>
<comment type="subcellular location">
    <subcellularLocation>
        <location evidence="1">Membrane</location>
    </subcellularLocation>
</comment>
<feature type="binding site" evidence="16">
    <location>
        <position position="263"/>
    </location>
    <ligand>
        <name>substrate</name>
    </ligand>
</feature>
<evidence type="ECO:0000256" key="20">
    <source>
        <dbReference type="SAM" id="Phobius"/>
    </source>
</evidence>
<keyword evidence="10 17" id="KW-0520">NAD</keyword>
<evidence type="ECO:0000256" key="15">
    <source>
        <dbReference type="PIRSR" id="PIRSR500133-1"/>
    </source>
</evidence>
<comment type="catalytic activity">
    <reaction evidence="14">
        <text>UDP-alpha-D-glucose + 2 NAD(+) + H2O = UDP-alpha-D-glucuronate + 2 NADH + 3 H(+)</text>
        <dbReference type="Rhea" id="RHEA:23596"/>
        <dbReference type="ChEBI" id="CHEBI:15377"/>
        <dbReference type="ChEBI" id="CHEBI:15378"/>
        <dbReference type="ChEBI" id="CHEBI:57540"/>
        <dbReference type="ChEBI" id="CHEBI:57945"/>
        <dbReference type="ChEBI" id="CHEBI:58052"/>
        <dbReference type="ChEBI" id="CHEBI:58885"/>
        <dbReference type="EC" id="1.1.1.22"/>
    </reaction>
</comment>
<dbReference type="EC" id="1.1.1.22" evidence="4"/>
<feature type="binding site" evidence="17">
    <location>
        <begin position="14"/>
        <end position="19"/>
    </location>
    <ligand>
        <name>NAD(+)</name>
        <dbReference type="ChEBI" id="CHEBI:57540"/>
    </ligand>
</feature>
<evidence type="ECO:0000256" key="2">
    <source>
        <dbReference type="ARBA" id="ARBA00004701"/>
    </source>
</evidence>
<reference evidence="23 24" key="1">
    <citation type="submission" date="2020-08" db="EMBL/GenBank/DDBJ databases">
        <authorList>
            <person name="Hejnol A."/>
        </authorList>
    </citation>
    <scope>NUCLEOTIDE SEQUENCE [LARGE SCALE GENOMIC DNA]</scope>
</reference>
<dbReference type="InterPro" id="IPR014026">
    <property type="entry name" value="UDP-Glc/GDP-Man_DH_dimer"/>
</dbReference>
<comment type="pathway">
    <text evidence="2">Nucleotide-sugar biosynthesis; UDP-alpha-D-glucuronate biosynthesis; UDP-alpha-D-glucuronate from UDP-alpha-D-glucose: step 1/1.</text>
</comment>
<feature type="binding site" evidence="17">
    <location>
        <position position="168"/>
    </location>
    <ligand>
        <name>NAD(+)</name>
        <dbReference type="ChEBI" id="CHEBI:57540"/>
    </ligand>
</feature>
<comment type="caution">
    <text evidence="23">The sequence shown here is derived from an EMBL/GenBank/DDBJ whole genome shotgun (WGS) entry which is preliminary data.</text>
</comment>
<keyword evidence="24" id="KW-1185">Reference proteome</keyword>
<evidence type="ECO:0000256" key="12">
    <source>
        <dbReference type="ARBA" id="ARBA00023121"/>
    </source>
</evidence>
<feature type="transmembrane region" description="Helical" evidence="20">
    <location>
        <begin position="491"/>
        <end position="514"/>
    </location>
</feature>
<feature type="compositionally biased region" description="Basic and acidic residues" evidence="19">
    <location>
        <begin position="837"/>
        <end position="852"/>
    </location>
</feature>
<dbReference type="FunFam" id="1.20.5.100:FF:000001">
    <property type="entry name" value="UDP-glucose 6-dehydrogenase"/>
    <property type="match status" value="1"/>
</dbReference>
<feature type="binding site" evidence="16">
    <location>
        <begin position="164"/>
        <end position="168"/>
    </location>
    <ligand>
        <name>substrate</name>
    </ligand>
</feature>
<dbReference type="UniPathway" id="UPA00038">
    <property type="reaction ID" value="UER00491"/>
</dbReference>
<dbReference type="SUPFAM" id="SSF50156">
    <property type="entry name" value="PDZ domain-like"/>
    <property type="match status" value="1"/>
</dbReference>
<dbReference type="SMART" id="SM00984">
    <property type="entry name" value="UDPG_MGDP_dh_C"/>
    <property type="match status" value="1"/>
</dbReference>
<evidence type="ECO:0000256" key="7">
    <source>
        <dbReference type="ARBA" id="ARBA00022723"/>
    </source>
</evidence>
<dbReference type="PROSITE" id="PS50081">
    <property type="entry name" value="ZF_DAG_PE_2"/>
    <property type="match status" value="1"/>
</dbReference>
<dbReference type="GO" id="GO:0046872">
    <property type="term" value="F:metal ion binding"/>
    <property type="evidence" value="ECO:0007669"/>
    <property type="project" value="UniProtKB-KW"/>
</dbReference>
<dbReference type="Gene3D" id="3.40.50.720">
    <property type="entry name" value="NAD(P)-binding Rossmann-like Domain"/>
    <property type="match status" value="2"/>
</dbReference>
<evidence type="ECO:0000256" key="16">
    <source>
        <dbReference type="PIRSR" id="PIRSR500133-2"/>
    </source>
</evidence>
<dbReference type="GO" id="GO:0003979">
    <property type="term" value="F:UDP-glucose 6-dehydrogenase activity"/>
    <property type="evidence" value="ECO:0007669"/>
    <property type="project" value="UniProtKB-EC"/>
</dbReference>
<proteinExistence type="inferred from homology"/>
<evidence type="ECO:0000256" key="9">
    <source>
        <dbReference type="ARBA" id="ARBA00023002"/>
    </source>
</evidence>
<dbReference type="PROSITE" id="PS51847">
    <property type="entry name" value="SMP"/>
    <property type="match status" value="1"/>
</dbReference>
<dbReference type="NCBIfam" id="TIGR03026">
    <property type="entry name" value="NDP-sugDHase"/>
    <property type="match status" value="1"/>
</dbReference>
<dbReference type="InterPro" id="IPR036034">
    <property type="entry name" value="PDZ_sf"/>
</dbReference>
<evidence type="ECO:0000256" key="19">
    <source>
        <dbReference type="SAM" id="MobiDB-lite"/>
    </source>
</evidence>
<keyword evidence="20" id="KW-1133">Transmembrane helix</keyword>
<feature type="binding site" evidence="17">
    <location>
        <begin position="92"/>
        <end position="96"/>
    </location>
    <ligand>
        <name>NAD(+)</name>
        <dbReference type="ChEBI" id="CHEBI:57540"/>
    </ligand>
</feature>
<dbReference type="Proteomes" id="UP000549394">
    <property type="component" value="Unassembled WGS sequence"/>
</dbReference>
<dbReference type="EMBL" id="CAJFCJ010000010">
    <property type="protein sequence ID" value="CAD5119453.1"/>
    <property type="molecule type" value="Genomic_DNA"/>
</dbReference>
<feature type="region of interest" description="Disordered" evidence="19">
    <location>
        <begin position="1149"/>
        <end position="1206"/>
    </location>
</feature>
<dbReference type="CDD" id="cd21674">
    <property type="entry name" value="SMP_PDZD8"/>
    <property type="match status" value="1"/>
</dbReference>
<dbReference type="Pfam" id="PF03720">
    <property type="entry name" value="UDPG_MGDP_dh_C"/>
    <property type="match status" value="1"/>
</dbReference>
<dbReference type="Gene3D" id="1.20.5.100">
    <property type="entry name" value="Cytochrome c1, transmembrane anchor, C-terminal"/>
    <property type="match status" value="1"/>
</dbReference>
<feature type="binding site" evidence="16">
    <location>
        <begin position="223"/>
        <end position="227"/>
    </location>
    <ligand>
        <name>substrate</name>
    </ligand>
</feature>
<dbReference type="SMART" id="SM00109">
    <property type="entry name" value="C1"/>
    <property type="match status" value="1"/>
</dbReference>
<feature type="binding site" evidence="16">
    <location>
        <begin position="341"/>
        <end position="342"/>
    </location>
    <ligand>
        <name>substrate</name>
    </ligand>
</feature>
<evidence type="ECO:0000256" key="17">
    <source>
        <dbReference type="PIRSR" id="PIRSR500133-3"/>
    </source>
</evidence>
<evidence type="ECO:0000256" key="6">
    <source>
        <dbReference type="ARBA" id="ARBA00022448"/>
    </source>
</evidence>
<feature type="active site" description="Nucleophile" evidence="15">
    <location>
        <position position="279"/>
    </location>
</feature>
<evidence type="ECO:0000256" key="10">
    <source>
        <dbReference type="ARBA" id="ARBA00023027"/>
    </source>
</evidence>
<evidence type="ECO:0000256" key="11">
    <source>
        <dbReference type="ARBA" id="ARBA00023055"/>
    </source>
</evidence>
<dbReference type="InterPro" id="IPR058801">
    <property type="entry name" value="PDZD8_N"/>
</dbReference>
<dbReference type="Pfam" id="PF00984">
    <property type="entry name" value="UDPG_MGDP_dh"/>
    <property type="match status" value="1"/>
</dbReference>
<keyword evidence="7" id="KW-0479">Metal-binding</keyword>
<feature type="binding site" evidence="16">
    <location>
        <begin position="270"/>
        <end position="276"/>
    </location>
    <ligand>
        <name>substrate</name>
    </ligand>
</feature>
<evidence type="ECO:0000256" key="5">
    <source>
        <dbReference type="ARBA" id="ARBA00015132"/>
    </source>
</evidence>
<dbReference type="InterPro" id="IPR031468">
    <property type="entry name" value="SMP_LBD"/>
</dbReference>
<keyword evidence="13 20" id="KW-0472">Membrane</keyword>
<evidence type="ECO:0000256" key="14">
    <source>
        <dbReference type="ARBA" id="ARBA00047473"/>
    </source>
</evidence>
<dbReference type="Pfam" id="PF00130">
    <property type="entry name" value="C1_1"/>
    <property type="match status" value="1"/>
</dbReference>
<organism evidence="23 24">
    <name type="scientific">Dimorphilus gyrociliatus</name>
    <dbReference type="NCBI Taxonomy" id="2664684"/>
    <lineage>
        <taxon>Eukaryota</taxon>
        <taxon>Metazoa</taxon>
        <taxon>Spiralia</taxon>
        <taxon>Lophotrochozoa</taxon>
        <taxon>Annelida</taxon>
        <taxon>Polychaeta</taxon>
        <taxon>Polychaeta incertae sedis</taxon>
        <taxon>Dinophilidae</taxon>
        <taxon>Dimorphilus</taxon>
    </lineage>
</organism>
<dbReference type="GO" id="GO:0006024">
    <property type="term" value="P:glycosaminoglycan biosynthetic process"/>
    <property type="evidence" value="ECO:0007669"/>
    <property type="project" value="TreeGrafter"/>
</dbReference>
<dbReference type="InterPro" id="IPR036291">
    <property type="entry name" value="NAD(P)-bd_dom_sf"/>
</dbReference>
<keyword evidence="18" id="KW-0175">Coiled coil</keyword>
<dbReference type="InterPro" id="IPR036220">
    <property type="entry name" value="UDP-Glc/GDP-Man_DH_C_sf"/>
</dbReference>
<feature type="binding site" evidence="17">
    <location>
        <position position="39"/>
    </location>
    <ligand>
        <name>NAD(+)</name>
        <dbReference type="ChEBI" id="CHEBI:57540"/>
    </ligand>
</feature>
<dbReference type="GO" id="GO:0006065">
    <property type="term" value="P:UDP-glucuronate biosynthetic process"/>
    <property type="evidence" value="ECO:0007669"/>
    <property type="project" value="UniProtKB-UniPathway"/>
</dbReference>
<keyword evidence="8" id="KW-0862">Zinc</keyword>
<feature type="domain" description="SMP-LTD" evidence="22">
    <location>
        <begin position="565"/>
        <end position="759"/>
    </location>
</feature>
<dbReference type="FunFam" id="3.40.50.720:FF:000114">
    <property type="entry name" value="UDP-glucose 6-dehydrogenase"/>
    <property type="match status" value="1"/>
</dbReference>
<feature type="binding site" evidence="17">
    <location>
        <position position="349"/>
    </location>
    <ligand>
        <name>NAD(+)</name>
        <dbReference type="ChEBI" id="CHEBI:57540"/>
    </ligand>
</feature>
<dbReference type="InterPro" id="IPR002219">
    <property type="entry name" value="PKC_DAG/PE"/>
</dbReference>
<comment type="similarity">
    <text evidence="3">Belongs to the UDP-glucose/GDP-mannose dehydrogenase family.</text>
</comment>
<dbReference type="Gene3D" id="2.30.42.10">
    <property type="match status" value="1"/>
</dbReference>
<protein>
    <recommendedName>
        <fullName evidence="5">UDP-glucose 6-dehydrogenase</fullName>
        <ecNumber evidence="4">1.1.1.22</ecNumber>
    </recommendedName>
</protein>
<dbReference type="Pfam" id="PF03721">
    <property type="entry name" value="UDPG_MGDP_dh_N"/>
    <property type="match status" value="1"/>
</dbReference>
<evidence type="ECO:0000256" key="13">
    <source>
        <dbReference type="ARBA" id="ARBA00023136"/>
    </source>
</evidence>
<dbReference type="SUPFAM" id="SSF48179">
    <property type="entry name" value="6-phosphogluconate dehydrogenase C-terminal domain-like"/>
    <property type="match status" value="1"/>
</dbReference>
<dbReference type="PANTHER" id="PTHR11374">
    <property type="entry name" value="UDP-GLUCOSE DEHYDROGENASE/UDP-MANNAC DEHYDROGENASE"/>
    <property type="match status" value="1"/>
</dbReference>
<feature type="binding site" evidence="17">
    <location>
        <position position="44"/>
    </location>
    <ligand>
        <name>NAD(+)</name>
        <dbReference type="ChEBI" id="CHEBI:57540"/>
    </ligand>
</feature>
<feature type="domain" description="Phorbol-ester/DAG-type" evidence="21">
    <location>
        <begin position="1035"/>
        <end position="1085"/>
    </location>
</feature>
<evidence type="ECO:0000313" key="24">
    <source>
        <dbReference type="Proteomes" id="UP000549394"/>
    </source>
</evidence>
<dbReference type="GO" id="GO:0016020">
    <property type="term" value="C:membrane"/>
    <property type="evidence" value="ECO:0007669"/>
    <property type="project" value="UniProtKB-SubCell"/>
</dbReference>
<evidence type="ECO:0000259" key="22">
    <source>
        <dbReference type="PROSITE" id="PS51847"/>
    </source>
</evidence>
<dbReference type="OrthoDB" id="5059218at2759"/>
<feature type="region of interest" description="Disordered" evidence="19">
    <location>
        <begin position="1360"/>
        <end position="1380"/>
    </location>
</feature>
<feature type="coiled-coil region" evidence="18">
    <location>
        <begin position="1249"/>
        <end position="1276"/>
    </location>
</feature>
<keyword evidence="11" id="KW-0445">Lipid transport</keyword>
<dbReference type="GO" id="GO:0005634">
    <property type="term" value="C:nucleus"/>
    <property type="evidence" value="ECO:0007669"/>
    <property type="project" value="TreeGrafter"/>
</dbReference>
<dbReference type="PROSITE" id="PS00479">
    <property type="entry name" value="ZF_DAG_PE_1"/>
    <property type="match status" value="1"/>
</dbReference>
<feature type="region of interest" description="Disordered" evidence="19">
    <location>
        <begin position="831"/>
        <end position="863"/>
    </location>
</feature>
<evidence type="ECO:0000256" key="1">
    <source>
        <dbReference type="ARBA" id="ARBA00004370"/>
    </source>
</evidence>